<proteinExistence type="predicted"/>
<sequence>MSALLRIAPELRDMILQEVLFQSPREPPTSPETSQNRTRRRYSEDAKCSDGHDIWVERTPYFAAASSSSSSRTKSSSSPSSSPISVLLVNRQLYHEAAGILARRRLRYRLDVMYVKECGLWPTWLELPRLARRVDEIHATFRVFDPPSDVNPDWRNPRQLVAGDGGPPMVVWNFFALLKDYLRYGPSAFEALVARPAPSKSEPFTVNRLVLDVLPPPPDSPAAKDDSLGFPRNRLAADRHMLDAFARGRHAKYWPLPTDAFPHLMVAEKMAFFIAAKIAGLLAMYDDYGRCLYEHVGSIEVRVAGHPRRTFDLDELMGMLPPTPIQAHSPAATARKQKAFDEWKAATMARRAAWT</sequence>
<evidence type="ECO:0000256" key="1">
    <source>
        <dbReference type="SAM" id="MobiDB-lite"/>
    </source>
</evidence>
<feature type="region of interest" description="Disordered" evidence="1">
    <location>
        <begin position="21"/>
        <end position="48"/>
    </location>
</feature>
<evidence type="ECO:0000313" key="3">
    <source>
        <dbReference type="Proteomes" id="UP000770015"/>
    </source>
</evidence>
<organism evidence="2 3">
    <name type="scientific">Plectosphaerella plurivora</name>
    <dbReference type="NCBI Taxonomy" id="936078"/>
    <lineage>
        <taxon>Eukaryota</taxon>
        <taxon>Fungi</taxon>
        <taxon>Dikarya</taxon>
        <taxon>Ascomycota</taxon>
        <taxon>Pezizomycotina</taxon>
        <taxon>Sordariomycetes</taxon>
        <taxon>Hypocreomycetidae</taxon>
        <taxon>Glomerellales</taxon>
        <taxon>Plectosphaerellaceae</taxon>
        <taxon>Plectosphaerella</taxon>
    </lineage>
</organism>
<dbReference type="Proteomes" id="UP000770015">
    <property type="component" value="Unassembled WGS sequence"/>
</dbReference>
<name>A0A9P8VIL2_9PEZI</name>
<dbReference type="AlphaFoldDB" id="A0A9P8VIL2"/>
<gene>
    <name evidence="2" type="ORF">F5X68DRAFT_60444</name>
</gene>
<accession>A0A9P8VIL2</accession>
<evidence type="ECO:0000313" key="2">
    <source>
        <dbReference type="EMBL" id="KAH6692710.1"/>
    </source>
</evidence>
<dbReference type="EMBL" id="JAGSXJ010000004">
    <property type="protein sequence ID" value="KAH6692710.1"/>
    <property type="molecule type" value="Genomic_DNA"/>
</dbReference>
<protein>
    <submittedName>
        <fullName evidence="2">Uncharacterized protein</fullName>
    </submittedName>
</protein>
<dbReference type="OrthoDB" id="2823490at2759"/>
<reference evidence="2" key="1">
    <citation type="journal article" date="2021" name="Nat. Commun.">
        <title>Genetic determinants of endophytism in the Arabidopsis root mycobiome.</title>
        <authorList>
            <person name="Mesny F."/>
            <person name="Miyauchi S."/>
            <person name="Thiergart T."/>
            <person name="Pickel B."/>
            <person name="Atanasova L."/>
            <person name="Karlsson M."/>
            <person name="Huettel B."/>
            <person name="Barry K.W."/>
            <person name="Haridas S."/>
            <person name="Chen C."/>
            <person name="Bauer D."/>
            <person name="Andreopoulos W."/>
            <person name="Pangilinan J."/>
            <person name="LaButti K."/>
            <person name="Riley R."/>
            <person name="Lipzen A."/>
            <person name="Clum A."/>
            <person name="Drula E."/>
            <person name="Henrissat B."/>
            <person name="Kohler A."/>
            <person name="Grigoriev I.V."/>
            <person name="Martin F.M."/>
            <person name="Hacquard S."/>
        </authorList>
    </citation>
    <scope>NUCLEOTIDE SEQUENCE</scope>
    <source>
        <strain evidence="2">MPI-SDFR-AT-0117</strain>
    </source>
</reference>
<comment type="caution">
    <text evidence="2">The sequence shown here is derived from an EMBL/GenBank/DDBJ whole genome shotgun (WGS) entry which is preliminary data.</text>
</comment>
<keyword evidence="3" id="KW-1185">Reference proteome</keyword>